<dbReference type="GO" id="GO:0005975">
    <property type="term" value="P:carbohydrate metabolic process"/>
    <property type="evidence" value="ECO:0007669"/>
    <property type="project" value="InterPro"/>
</dbReference>
<sequence>MVPTYWKISDINSITLPVNASTQLPYTGQMELSGRKVSSIIDYEIDSLGVLRVNRDVIFPQLRTYPRSNEPEWKKYRAYFRRNYSDAIRPKIILNDTLLVPSQIDSVTISGMLRFYHSPIKDIQIIRTFYPSMDQRFIVEEYQLSNTSDSVKTLKFSNVSLTQKELGHKGNYTHQAFSTALDSIQLAKNETYSFPIYYGATLDEERKSSFNHQQALRTRQSFLDEMYSKLQLETPDPVINTFFYFSKIRAAESIFDSSMGIVHSPGGGNYYAGVWANDQIAHSGPFFPFLGYVQGNLAAYHAYVKFLKHLPKDGSRLPHAFEMDGMLVMDHLDRGAAAMVAYGTSLYLLTSGDERDAEKLWPLITYAIEYCHDMRNKDGVVQATSGKSNLATSSLYFGGLVYASRLAAELGKTVKQKVFQRRAEVLKQDIENYFGAVLDGLETYRQDDGNTQLGHWISLPLAMGIDDRKEGTLRALFERLWTPNGVLVQTSTNIPQKESVILDRATLHALRGAFRVGLVDTAYAKLAAYSKKRLLGERAPYAIEAYPGHMTKQLSTESALYCRIITEGVLGMEPIGFKTTELRPKLPEAWNFLELKDVYISGKPLTITLNRVERTNTIQVQIRIQGRTVLDKNIVNGDPLLLRFF</sequence>
<dbReference type="Gene3D" id="1.50.10.10">
    <property type="match status" value="1"/>
</dbReference>
<evidence type="ECO:0000313" key="2">
    <source>
        <dbReference type="Proteomes" id="UP000050280"/>
    </source>
</evidence>
<organism evidence="1 2">
    <name type="scientific">Croceitalea dokdonensis DOKDO 023</name>
    <dbReference type="NCBI Taxonomy" id="1300341"/>
    <lineage>
        <taxon>Bacteria</taxon>
        <taxon>Pseudomonadati</taxon>
        <taxon>Bacteroidota</taxon>
        <taxon>Flavobacteriia</taxon>
        <taxon>Flavobacteriales</taxon>
        <taxon>Flavobacteriaceae</taxon>
        <taxon>Croceitalea</taxon>
    </lineage>
</organism>
<dbReference type="InterPro" id="IPR012341">
    <property type="entry name" value="6hp_glycosidase-like_sf"/>
</dbReference>
<evidence type="ECO:0000313" key="1">
    <source>
        <dbReference type="EMBL" id="KPM31929.1"/>
    </source>
</evidence>
<dbReference type="EMBL" id="LDJX01000003">
    <property type="protein sequence ID" value="KPM31929.1"/>
    <property type="molecule type" value="Genomic_DNA"/>
</dbReference>
<dbReference type="AlphaFoldDB" id="A0A0P7AZF5"/>
<gene>
    <name evidence="1" type="ORF">I595_1577</name>
</gene>
<accession>A0A0P7AZF5</accession>
<dbReference type="InterPro" id="IPR008928">
    <property type="entry name" value="6-hairpin_glycosidase_sf"/>
</dbReference>
<dbReference type="PATRIC" id="fig|1300341.3.peg.1767"/>
<name>A0A0P7AZF5_9FLAO</name>
<dbReference type="Proteomes" id="UP000050280">
    <property type="component" value="Unassembled WGS sequence"/>
</dbReference>
<protein>
    <recommendedName>
        <fullName evidence="3">Six-hairpin glycosidase-like protein</fullName>
    </recommendedName>
</protein>
<evidence type="ECO:0008006" key="3">
    <source>
        <dbReference type="Google" id="ProtNLM"/>
    </source>
</evidence>
<keyword evidence="2" id="KW-1185">Reference proteome</keyword>
<dbReference type="STRING" id="1300341.I595_1577"/>
<proteinExistence type="predicted"/>
<reference evidence="1 2" key="1">
    <citation type="submission" date="2015-09" db="EMBL/GenBank/DDBJ databases">
        <title>Genome sequence of the marine flavobacterium Croceitalea dokdonensis DOKDO 023 that contains proton- and sodium-pumping rhodopsins.</title>
        <authorList>
            <person name="Kwon S.-K."/>
            <person name="Lee H.K."/>
            <person name="Kwak M.-J."/>
            <person name="Kim J.F."/>
        </authorList>
    </citation>
    <scope>NUCLEOTIDE SEQUENCE [LARGE SCALE GENOMIC DNA]</scope>
    <source>
        <strain evidence="1 2">DOKDO 023</strain>
    </source>
</reference>
<comment type="caution">
    <text evidence="1">The sequence shown here is derived from an EMBL/GenBank/DDBJ whole genome shotgun (WGS) entry which is preliminary data.</text>
</comment>
<dbReference type="SUPFAM" id="SSF48208">
    <property type="entry name" value="Six-hairpin glycosidases"/>
    <property type="match status" value="1"/>
</dbReference>